<dbReference type="Proteomes" id="UP001470230">
    <property type="component" value="Unassembled WGS sequence"/>
</dbReference>
<dbReference type="EMBL" id="JAPFFF010000060">
    <property type="protein sequence ID" value="KAK8837410.1"/>
    <property type="molecule type" value="Genomic_DNA"/>
</dbReference>
<evidence type="ECO:0000256" key="1">
    <source>
        <dbReference type="RuleBase" id="RU004273"/>
    </source>
</evidence>
<keyword evidence="4" id="KW-1185">Reference proteome</keyword>
<dbReference type="InterPro" id="IPR050341">
    <property type="entry name" value="PP1_catalytic_subunit"/>
</dbReference>
<dbReference type="PRINTS" id="PR00114">
    <property type="entry name" value="STPHPHTASE"/>
</dbReference>
<evidence type="ECO:0000313" key="4">
    <source>
        <dbReference type="Proteomes" id="UP001470230"/>
    </source>
</evidence>
<comment type="caution">
    <text evidence="3">The sequence shown here is derived from an EMBL/GenBank/DDBJ whole genome shotgun (WGS) entry which is preliminary data.</text>
</comment>
<dbReference type="InterPro" id="IPR029052">
    <property type="entry name" value="Metallo-depent_PP-like"/>
</dbReference>
<comment type="similarity">
    <text evidence="1">Belongs to the PPP phosphatase family.</text>
</comment>
<dbReference type="PROSITE" id="PS00125">
    <property type="entry name" value="SER_THR_PHOSPHATASE"/>
    <property type="match status" value="1"/>
</dbReference>
<gene>
    <name evidence="3" type="ORF">M9Y10_036844</name>
</gene>
<name>A0ABR2GVZ8_9EUKA</name>
<dbReference type="SUPFAM" id="SSF56300">
    <property type="entry name" value="Metallo-dependent phosphatases"/>
    <property type="match status" value="1"/>
</dbReference>
<dbReference type="Gene3D" id="3.60.21.10">
    <property type="match status" value="1"/>
</dbReference>
<keyword evidence="1" id="KW-0378">Hydrolase</keyword>
<dbReference type="PANTHER" id="PTHR11668">
    <property type="entry name" value="SERINE/THREONINE PROTEIN PHOSPHATASE"/>
    <property type="match status" value="1"/>
</dbReference>
<accession>A0ABR2GVZ8</accession>
<proteinExistence type="inferred from homology"/>
<comment type="catalytic activity">
    <reaction evidence="1">
        <text>O-phospho-L-threonyl-[protein] + H2O = L-threonyl-[protein] + phosphate</text>
        <dbReference type="Rhea" id="RHEA:47004"/>
        <dbReference type="Rhea" id="RHEA-COMP:11060"/>
        <dbReference type="Rhea" id="RHEA-COMP:11605"/>
        <dbReference type="ChEBI" id="CHEBI:15377"/>
        <dbReference type="ChEBI" id="CHEBI:30013"/>
        <dbReference type="ChEBI" id="CHEBI:43474"/>
        <dbReference type="ChEBI" id="CHEBI:61977"/>
        <dbReference type="EC" id="3.1.3.16"/>
    </reaction>
</comment>
<dbReference type="EC" id="3.1.3.16" evidence="1"/>
<dbReference type="PANTHER" id="PTHR11668:SF494">
    <property type="entry name" value="PROTEIN PHOSPHATASE, PUTATIVE-RELATED"/>
    <property type="match status" value="1"/>
</dbReference>
<evidence type="ECO:0000313" key="3">
    <source>
        <dbReference type="EMBL" id="KAK8837410.1"/>
    </source>
</evidence>
<dbReference type="Pfam" id="PF00149">
    <property type="entry name" value="Metallophos"/>
    <property type="match status" value="1"/>
</dbReference>
<dbReference type="SMART" id="SM00156">
    <property type="entry name" value="PP2Ac"/>
    <property type="match status" value="1"/>
</dbReference>
<organism evidence="3 4">
    <name type="scientific">Tritrichomonas musculus</name>
    <dbReference type="NCBI Taxonomy" id="1915356"/>
    <lineage>
        <taxon>Eukaryota</taxon>
        <taxon>Metamonada</taxon>
        <taxon>Parabasalia</taxon>
        <taxon>Tritrichomonadida</taxon>
        <taxon>Tritrichomonadidae</taxon>
        <taxon>Tritrichomonas</taxon>
    </lineage>
</organism>
<dbReference type="InterPro" id="IPR006186">
    <property type="entry name" value="Ser/Thr-sp_prot-phosphatase"/>
</dbReference>
<evidence type="ECO:0000259" key="2">
    <source>
        <dbReference type="PROSITE" id="PS00125"/>
    </source>
</evidence>
<dbReference type="InterPro" id="IPR004843">
    <property type="entry name" value="Calcineurin-like_PHP"/>
</dbReference>
<sequence length="480" mass="54903">MTQSAEYILSSYSFIGEHSDEKILDVGYQSKDGNPIPSFDENLLIELCDDVRHIFEKEPNIHIINGDIIIVGDIHGSFHDLLRIINFLQKNPSKVLFLGDYVDRGNFSLECITILFALKVMYPDSFYLIRGNHEFDSVCKQYGFYEEIINYHNPKKVKEPTSLASNQKLHKAKSLGFIFADESTKNTDSLDILMNEYEEYSSLHKEMDCYKYSPKLYKAFIKAFSYLPIAAIVNSKTFCIHGGLSPRLDNINQINQITRPINEFEENTLFSDLVWSDPTTAAAYFFSENPRGRGCLFTRDAVTNFLNENSLCRMIRAHECVKHGTHSNFHNSCITVFSASSYSKETNNSSGILKLFEKDDSIEFVTFPPIQRLVKSEAVYYKVQAFHANKRLSLHHQQLVSNSTLRLVKSKQINAQISFTPHRASKPFFVSVVDKKDQLIQKPVIHHSVSMNIFSQSKFAEAETKGKIRNLNSFPSLKDS</sequence>
<dbReference type="CDD" id="cd00144">
    <property type="entry name" value="MPP_PPP_family"/>
    <property type="match status" value="1"/>
</dbReference>
<protein>
    <recommendedName>
        <fullName evidence="1">Serine/threonine-protein phosphatase</fullName>
        <ecNumber evidence="1">3.1.3.16</ecNumber>
    </recommendedName>
</protein>
<reference evidence="3 4" key="1">
    <citation type="submission" date="2024-04" db="EMBL/GenBank/DDBJ databases">
        <title>Tritrichomonas musculus Genome.</title>
        <authorList>
            <person name="Alves-Ferreira E."/>
            <person name="Grigg M."/>
            <person name="Lorenzi H."/>
            <person name="Galac M."/>
        </authorList>
    </citation>
    <scope>NUCLEOTIDE SEQUENCE [LARGE SCALE GENOMIC DNA]</scope>
    <source>
        <strain evidence="3 4">EAF2021</strain>
    </source>
</reference>
<feature type="domain" description="Serine/threonine specific protein phosphatases" evidence="2">
    <location>
        <begin position="129"/>
        <end position="134"/>
    </location>
</feature>